<dbReference type="Gene3D" id="1.10.555.10">
    <property type="entry name" value="Rho GTPase activation protein"/>
    <property type="match status" value="1"/>
</dbReference>
<dbReference type="InterPro" id="IPR008936">
    <property type="entry name" value="Rho_GTPase_activation_prot"/>
</dbReference>
<name>A0A1X7VR25_AMPQE</name>
<dbReference type="EnsemblMetazoa" id="XM_011410387.2">
    <property type="protein sequence ID" value="XP_011408689.1"/>
    <property type="gene ID" value="LOC105315665"/>
</dbReference>
<evidence type="ECO:0000313" key="4">
    <source>
        <dbReference type="EnsemblMetazoa" id="Aqu2.1.41878_001"/>
    </source>
</evidence>
<sequence>MMEVDVSFCSYNSVASSSGGELESDLGREALREICCSSLSRILDLPDNKLEILLGEEDEDDGEHGNSATNNVAKNIAHKLKALSHRLRFDDHHSSSSKNAMETTGASSFPTLQFGTSIDVPGQDVLVKLMAHIEMFCNEEGIFRKSGSHSRIEQMIADLGSLPFESVASNPSYSLPDFSSVLKHYFKELPEPLLLRKHLEAYRQASDMDDEKRMLCLQLLMLLLPPTHHIVLTHLLHLLSIVSHSETSLMTPHNLAVVFGPTLFLHKTLDDVMGEVLPKVTSLLEYMIIHNVEIFEIPVEVRLVAEKYMKRREISEDTSAIPVDIYSSACKKTCSTSEFHEQGRDNAVAELASLYEYVKKMPDGPQKQMFLKKFETGSKMAGTPPPYVKSKKTKENKATPKLPKAVGSHQINSTVTPMRPVFKKGFQLLGTEGGVAGELPPVPSYATPLRPTANLVQYERMETDV</sequence>
<dbReference type="OrthoDB" id="10061772at2759"/>
<dbReference type="PANTHER" id="PTHR14963:SF7">
    <property type="entry name" value="RHO GTPASE-ACTIVATING PROTEIN 19"/>
    <property type="match status" value="1"/>
</dbReference>
<reference evidence="5" key="1">
    <citation type="journal article" date="2010" name="Nature">
        <title>The Amphimedon queenslandica genome and the evolution of animal complexity.</title>
        <authorList>
            <person name="Srivastava M."/>
            <person name="Simakov O."/>
            <person name="Chapman J."/>
            <person name="Fahey B."/>
            <person name="Gauthier M.E."/>
            <person name="Mitros T."/>
            <person name="Richards G.S."/>
            <person name="Conaco C."/>
            <person name="Dacre M."/>
            <person name="Hellsten U."/>
            <person name="Larroux C."/>
            <person name="Putnam N.H."/>
            <person name="Stanke M."/>
            <person name="Adamska M."/>
            <person name="Darling A."/>
            <person name="Degnan S.M."/>
            <person name="Oakley T.H."/>
            <person name="Plachetzki D.C."/>
            <person name="Zhai Y."/>
            <person name="Adamski M."/>
            <person name="Calcino A."/>
            <person name="Cummins S.F."/>
            <person name="Goodstein D.M."/>
            <person name="Harris C."/>
            <person name="Jackson D.J."/>
            <person name="Leys S.P."/>
            <person name="Shu S."/>
            <person name="Woodcroft B.J."/>
            <person name="Vervoort M."/>
            <person name="Kosik K.S."/>
            <person name="Manning G."/>
            <person name="Degnan B.M."/>
            <person name="Rokhsar D.S."/>
        </authorList>
    </citation>
    <scope>NUCLEOTIDE SEQUENCE [LARGE SCALE GENOMIC DNA]</scope>
</reference>
<accession>A0A1X7VR25</accession>
<evidence type="ECO:0000313" key="5">
    <source>
        <dbReference type="Proteomes" id="UP000007879"/>
    </source>
</evidence>
<dbReference type="CDD" id="cd00159">
    <property type="entry name" value="RhoGAP"/>
    <property type="match status" value="1"/>
</dbReference>
<dbReference type="SUPFAM" id="SSF48350">
    <property type="entry name" value="GTPase activation domain, GAP"/>
    <property type="match status" value="1"/>
</dbReference>
<gene>
    <name evidence="4" type="primary">105315665</name>
</gene>
<feature type="domain" description="Rho-GAP" evidence="3">
    <location>
        <begin position="116"/>
        <end position="295"/>
    </location>
</feature>
<keyword evidence="5" id="KW-1185">Reference proteome</keyword>
<dbReference type="GO" id="GO:0005737">
    <property type="term" value="C:cytoplasm"/>
    <property type="evidence" value="ECO:0007669"/>
    <property type="project" value="TreeGrafter"/>
</dbReference>
<dbReference type="STRING" id="400682.A0A1X7VR25"/>
<dbReference type="Pfam" id="PF00620">
    <property type="entry name" value="RhoGAP"/>
    <property type="match status" value="1"/>
</dbReference>
<dbReference type="GO" id="GO:0051056">
    <property type="term" value="P:regulation of small GTPase mediated signal transduction"/>
    <property type="evidence" value="ECO:0007669"/>
    <property type="project" value="TreeGrafter"/>
</dbReference>
<dbReference type="Proteomes" id="UP000007879">
    <property type="component" value="Unassembled WGS sequence"/>
</dbReference>
<dbReference type="eggNOG" id="KOG1453">
    <property type="taxonomic scope" value="Eukaryota"/>
</dbReference>
<evidence type="ECO:0000256" key="1">
    <source>
        <dbReference type="ARBA" id="ARBA00022468"/>
    </source>
</evidence>
<keyword evidence="1" id="KW-0343">GTPase activation</keyword>
<reference evidence="4" key="2">
    <citation type="submission" date="2017-05" db="UniProtKB">
        <authorList>
            <consortium name="EnsemblMetazoa"/>
        </authorList>
    </citation>
    <scope>IDENTIFICATION</scope>
</reference>
<dbReference type="PROSITE" id="PS50238">
    <property type="entry name" value="RHOGAP"/>
    <property type="match status" value="1"/>
</dbReference>
<dbReference type="AlphaFoldDB" id="A0A1X7VR25"/>
<feature type="region of interest" description="Disordered" evidence="2">
    <location>
        <begin position="381"/>
        <end position="409"/>
    </location>
</feature>
<dbReference type="PANTHER" id="PTHR14963">
    <property type="entry name" value="RHO GTPASE ACTIVATING PROTEIN 18,19-RELATED"/>
    <property type="match status" value="1"/>
</dbReference>
<dbReference type="EnsemblMetazoa" id="Aqu2.1.41878_001">
    <property type="protein sequence ID" value="Aqu2.1.41878_001"/>
    <property type="gene ID" value="Aqu2.1.41878"/>
</dbReference>
<organism evidence="4">
    <name type="scientific">Amphimedon queenslandica</name>
    <name type="common">Sponge</name>
    <dbReference type="NCBI Taxonomy" id="400682"/>
    <lineage>
        <taxon>Eukaryota</taxon>
        <taxon>Metazoa</taxon>
        <taxon>Porifera</taxon>
        <taxon>Demospongiae</taxon>
        <taxon>Heteroscleromorpha</taxon>
        <taxon>Haplosclerida</taxon>
        <taxon>Niphatidae</taxon>
        <taxon>Amphimedon</taxon>
    </lineage>
</organism>
<dbReference type="FunCoup" id="A0A1X7VR25">
    <property type="interactions" value="238"/>
</dbReference>
<dbReference type="InterPro" id="IPR000198">
    <property type="entry name" value="RhoGAP_dom"/>
</dbReference>
<dbReference type="GO" id="GO:0005096">
    <property type="term" value="F:GTPase activator activity"/>
    <property type="evidence" value="ECO:0007669"/>
    <property type="project" value="UniProtKB-KW"/>
</dbReference>
<protein>
    <recommendedName>
        <fullName evidence="3">Rho-GAP domain-containing protein</fullName>
    </recommendedName>
</protein>
<evidence type="ECO:0000259" key="3">
    <source>
        <dbReference type="PROSITE" id="PS50238"/>
    </source>
</evidence>
<dbReference type="KEGG" id="aqu:105315665"/>
<dbReference type="SMART" id="SM00324">
    <property type="entry name" value="RhoGAP"/>
    <property type="match status" value="1"/>
</dbReference>
<proteinExistence type="predicted"/>
<evidence type="ECO:0000256" key="2">
    <source>
        <dbReference type="SAM" id="MobiDB-lite"/>
    </source>
</evidence>
<dbReference type="InParanoid" id="A0A1X7VR25"/>
<dbReference type="GO" id="GO:0007165">
    <property type="term" value="P:signal transduction"/>
    <property type="evidence" value="ECO:0007669"/>
    <property type="project" value="InterPro"/>
</dbReference>